<accession>A0DEL8</accession>
<organism evidence="1 2">
    <name type="scientific">Paramecium tetraurelia</name>
    <dbReference type="NCBI Taxonomy" id="5888"/>
    <lineage>
        <taxon>Eukaryota</taxon>
        <taxon>Sar</taxon>
        <taxon>Alveolata</taxon>
        <taxon>Ciliophora</taxon>
        <taxon>Intramacronucleata</taxon>
        <taxon>Oligohymenophorea</taxon>
        <taxon>Peniculida</taxon>
        <taxon>Parameciidae</taxon>
        <taxon>Paramecium</taxon>
    </lineage>
</organism>
<sequence>MFQDIKVSNYNRTIEMYAIVDDRENNNLITSDYILKRIIKSFIHKLNDDDKQLAIKYFLQYFPYNSTLFQIIKEQDAPKSLIKKINYCNDYYGLKQNQKVYEQNEKLQLILFDEDYHKLIKLFDEKEFLENYQIPTLFRQHKHIIEKIKNHSFKLIDLIEQCYDQSFQLNSTILSHLELQISSKEQMELYLLLGEILCECCMQFEYHIELLQFQQQNQNKVKTLSEIPQLLLSPDLEMLKIQMQQVFQIQQFCQKNRQNSINKKKISDKCGLIINRKLLDKNDQIFNFEEIDILIQQQLPVIFELQVIFYQICFYCMAHFNQYYEKYMLASNKVERYKELNLYIQEKSKYNLQQFNQMQFKSYEQYSNEQISNNGEWKTLISQSLDEMLQRIIEDDFHYLNKRLHIIHLNEQNDQRAKIFNLLTEIPVYVKRQVQMISGNYKELKINQIIFLQKLQHLQHPY</sequence>
<dbReference type="OrthoDB" id="320152at2759"/>
<dbReference type="AlphaFoldDB" id="A0DEL8"/>
<name>A0DEL8_PARTE</name>
<dbReference type="Proteomes" id="UP000000600">
    <property type="component" value="Unassembled WGS sequence"/>
</dbReference>
<evidence type="ECO:0000313" key="1">
    <source>
        <dbReference type="EMBL" id="CAK81485.1"/>
    </source>
</evidence>
<keyword evidence="2" id="KW-1185">Reference proteome</keyword>
<evidence type="ECO:0000313" key="2">
    <source>
        <dbReference type="Proteomes" id="UP000000600"/>
    </source>
</evidence>
<dbReference type="KEGG" id="ptm:GSPATT00016311001"/>
<gene>
    <name evidence="1" type="ORF">GSPATT00016311001</name>
</gene>
<dbReference type="HOGENOM" id="CLU_678753_0_0_1"/>
<reference evidence="1 2" key="1">
    <citation type="journal article" date="2006" name="Nature">
        <title>Global trends of whole-genome duplications revealed by the ciliate Paramecium tetraurelia.</title>
        <authorList>
            <consortium name="Genoscope"/>
            <person name="Aury J.-M."/>
            <person name="Jaillon O."/>
            <person name="Duret L."/>
            <person name="Noel B."/>
            <person name="Jubin C."/>
            <person name="Porcel B.M."/>
            <person name="Segurens B."/>
            <person name="Daubin V."/>
            <person name="Anthouard V."/>
            <person name="Aiach N."/>
            <person name="Arnaiz O."/>
            <person name="Billaut A."/>
            <person name="Beisson J."/>
            <person name="Blanc I."/>
            <person name="Bouhouche K."/>
            <person name="Camara F."/>
            <person name="Duharcourt S."/>
            <person name="Guigo R."/>
            <person name="Gogendeau D."/>
            <person name="Katinka M."/>
            <person name="Keller A.-M."/>
            <person name="Kissmehl R."/>
            <person name="Klotz C."/>
            <person name="Koll F."/>
            <person name="Le Moue A."/>
            <person name="Lepere C."/>
            <person name="Malinsky S."/>
            <person name="Nowacki M."/>
            <person name="Nowak J.K."/>
            <person name="Plattner H."/>
            <person name="Poulain J."/>
            <person name="Ruiz F."/>
            <person name="Serrano V."/>
            <person name="Zagulski M."/>
            <person name="Dessen P."/>
            <person name="Betermier M."/>
            <person name="Weissenbach J."/>
            <person name="Scarpelli C."/>
            <person name="Schachter V."/>
            <person name="Sperling L."/>
            <person name="Meyer E."/>
            <person name="Cohen J."/>
            <person name="Wincker P."/>
        </authorList>
    </citation>
    <scope>NUCLEOTIDE SEQUENCE [LARGE SCALE GENOMIC DNA]</scope>
    <source>
        <strain evidence="1 2">Stock d4-2</strain>
    </source>
</reference>
<protein>
    <submittedName>
        <fullName evidence="1">Uncharacterized protein</fullName>
    </submittedName>
</protein>
<dbReference type="RefSeq" id="XP_001448882.1">
    <property type="nucleotide sequence ID" value="XM_001448845.1"/>
</dbReference>
<dbReference type="InParanoid" id="A0DEL8"/>
<dbReference type="EMBL" id="CT868407">
    <property type="protein sequence ID" value="CAK81485.1"/>
    <property type="molecule type" value="Genomic_DNA"/>
</dbReference>
<proteinExistence type="predicted"/>
<dbReference type="GeneID" id="5034667"/>